<keyword evidence="2" id="KW-1185">Reference proteome</keyword>
<reference evidence="2" key="1">
    <citation type="journal article" date="2019" name="Int. J. Syst. Evol. Microbiol.">
        <title>The Global Catalogue of Microorganisms (GCM) 10K type strain sequencing project: providing services to taxonomists for standard genome sequencing and annotation.</title>
        <authorList>
            <consortium name="The Broad Institute Genomics Platform"/>
            <consortium name="The Broad Institute Genome Sequencing Center for Infectious Disease"/>
            <person name="Wu L."/>
            <person name="Ma J."/>
        </authorList>
    </citation>
    <scope>NUCLEOTIDE SEQUENCE [LARGE SCALE GENOMIC DNA]</scope>
    <source>
        <strain evidence="2">JCM 9371</strain>
    </source>
</reference>
<protein>
    <submittedName>
        <fullName evidence="1">Uncharacterized protein</fullName>
    </submittedName>
</protein>
<organism evidence="1 2">
    <name type="scientific">Actinomadura fibrosa</name>
    <dbReference type="NCBI Taxonomy" id="111802"/>
    <lineage>
        <taxon>Bacteria</taxon>
        <taxon>Bacillati</taxon>
        <taxon>Actinomycetota</taxon>
        <taxon>Actinomycetes</taxon>
        <taxon>Streptosporangiales</taxon>
        <taxon>Thermomonosporaceae</taxon>
        <taxon>Actinomadura</taxon>
    </lineage>
</organism>
<evidence type="ECO:0000313" key="1">
    <source>
        <dbReference type="EMBL" id="MFD0684739.1"/>
    </source>
</evidence>
<dbReference type="Proteomes" id="UP001597063">
    <property type="component" value="Unassembled WGS sequence"/>
</dbReference>
<evidence type="ECO:0000313" key="2">
    <source>
        <dbReference type="Proteomes" id="UP001597063"/>
    </source>
</evidence>
<dbReference type="EMBL" id="JBHTGP010000004">
    <property type="protein sequence ID" value="MFD0684739.1"/>
    <property type="molecule type" value="Genomic_DNA"/>
</dbReference>
<comment type="caution">
    <text evidence="1">The sequence shown here is derived from an EMBL/GenBank/DDBJ whole genome shotgun (WGS) entry which is preliminary data.</text>
</comment>
<name>A0ABW2XGS4_9ACTN</name>
<proteinExistence type="predicted"/>
<sequence length="52" mass="5681">MAVRAIVDYGCDYDVGRPLRISPAKLDAPVEEVIGTPAELRALAKVLPSWTR</sequence>
<accession>A0ABW2XGS4</accession>
<gene>
    <name evidence="1" type="ORF">ACFQZM_09545</name>
</gene>
<dbReference type="RefSeq" id="WP_165503002.1">
    <property type="nucleotide sequence ID" value="NZ_CAACUY010000088.1"/>
</dbReference>